<protein>
    <submittedName>
        <fullName evidence="8">Polysaccharide biosynthesis protein, chain length regulator</fullName>
    </submittedName>
</protein>
<evidence type="ECO:0000256" key="2">
    <source>
        <dbReference type="ARBA" id="ARBA00022475"/>
    </source>
</evidence>
<dbReference type="STRING" id="220668.lp_1182"/>
<dbReference type="EMBL" id="AL935263">
    <property type="protein sequence ID" value="CCC78569.1"/>
    <property type="molecule type" value="Genomic_DNA"/>
</dbReference>
<comment type="subcellular location">
    <subcellularLocation>
        <location evidence="1">Cell membrane</location>
        <topology evidence="1">Multi-pass membrane protein</topology>
    </subcellularLocation>
</comment>
<evidence type="ECO:0000256" key="3">
    <source>
        <dbReference type="ARBA" id="ARBA00022692"/>
    </source>
</evidence>
<dbReference type="Proteomes" id="UP000000432">
    <property type="component" value="Chromosome"/>
</dbReference>
<proteinExistence type="predicted"/>
<gene>
    <name evidence="8" type="primary">cps1F</name>
    <name evidence="8" type="ordered locus">lp_1182</name>
</gene>
<organism evidence="8 9">
    <name type="scientific">Lactiplantibacillus plantarum (strain ATCC BAA-793 / NCIMB 8826 / WCFS1)</name>
    <name type="common">Lactobacillus plantarum</name>
    <dbReference type="NCBI Taxonomy" id="220668"/>
    <lineage>
        <taxon>Bacteria</taxon>
        <taxon>Bacillati</taxon>
        <taxon>Bacillota</taxon>
        <taxon>Bacilli</taxon>
        <taxon>Lactobacillales</taxon>
        <taxon>Lactobacillaceae</taxon>
        <taxon>Lactiplantibacillus</taxon>
    </lineage>
</organism>
<dbReference type="RefSeq" id="WP_011101285.1">
    <property type="nucleotide sequence ID" value="NC_004567.2"/>
</dbReference>
<feature type="transmembrane region" description="Helical" evidence="6">
    <location>
        <begin position="14"/>
        <end position="35"/>
    </location>
</feature>
<evidence type="ECO:0000256" key="6">
    <source>
        <dbReference type="SAM" id="Phobius"/>
    </source>
</evidence>
<feature type="transmembrane region" description="Helical" evidence="6">
    <location>
        <begin position="178"/>
        <end position="199"/>
    </location>
</feature>
<dbReference type="Pfam" id="PF02706">
    <property type="entry name" value="Wzz"/>
    <property type="match status" value="1"/>
</dbReference>
<evidence type="ECO:0000256" key="4">
    <source>
        <dbReference type="ARBA" id="ARBA00022989"/>
    </source>
</evidence>
<evidence type="ECO:0000256" key="1">
    <source>
        <dbReference type="ARBA" id="ARBA00004651"/>
    </source>
</evidence>
<evidence type="ECO:0000313" key="8">
    <source>
        <dbReference type="EMBL" id="CCC78569.1"/>
    </source>
</evidence>
<dbReference type="InterPro" id="IPR003856">
    <property type="entry name" value="LPS_length_determ_N"/>
</dbReference>
<keyword evidence="4 6" id="KW-1133">Transmembrane helix</keyword>
<sequence length="207" mass="23138">MKSNFSFLPFFKVLWYRLFWIVLFAVLGGISGYFVERQMFTPQYSVSSTVSVYHVKSKAGSNLDQLNTDVNRLGTVQSEIGDPGIYANASRLVKENKGTSIPTKYFIEHVSVSAKASSTILSVGATANTAQKAADMSNYVIQAYKNKYLKSDGRLRIEQLSKAKAMYATKSEPDYMKFIKNGALIGAILAYLVCLVLYFRKRNSKSK</sequence>
<evidence type="ECO:0000256" key="5">
    <source>
        <dbReference type="ARBA" id="ARBA00023136"/>
    </source>
</evidence>
<accession>F9UMY0</accession>
<keyword evidence="3 6" id="KW-0812">Transmembrane</keyword>
<reference evidence="8 9" key="1">
    <citation type="journal article" date="2003" name="Proc. Natl. Acad. Sci. U.S.A.">
        <title>Complete genome sequence of Lactobacillus plantarum WCFS1.</title>
        <authorList>
            <person name="Kleerebezem M."/>
            <person name="Boekhorst J."/>
            <person name="van Kranenburg R."/>
            <person name="Molenaar D."/>
            <person name="Kuipers O.P."/>
            <person name="Leer R."/>
            <person name="Tarchini R."/>
            <person name="Peters S.A."/>
            <person name="Sandbrink H.M."/>
            <person name="Fiers M.W."/>
            <person name="Stiekema W."/>
            <person name="Lankhorst R.M."/>
            <person name="Bron P.A."/>
            <person name="Hoffer S.M."/>
            <person name="Groot M.N."/>
            <person name="Kerkhoven R."/>
            <person name="de Vries M."/>
            <person name="Ursing B."/>
            <person name="de Vos W.M."/>
            <person name="Siezen R.J."/>
        </authorList>
    </citation>
    <scope>NUCLEOTIDE SEQUENCE [LARGE SCALE GENOMIC DNA]</scope>
    <source>
        <strain evidence="9">ATCC BAA-793 / NCIMB 8826 / WCFS1</strain>
    </source>
</reference>
<evidence type="ECO:0000313" key="9">
    <source>
        <dbReference type="Proteomes" id="UP000000432"/>
    </source>
</evidence>
<dbReference type="AlphaFoldDB" id="F9UMY0"/>
<reference key="2">
    <citation type="submission" date="2011-06" db="EMBL/GenBank/DDBJ databases">
        <title>Complete resequencing and reannotation of the Lactobacillus plantarum WCFS1 genome.</title>
        <authorList>
            <person name="Siezen R.J."/>
            <person name="Francke C."/>
            <person name="Renckens B."/>
            <person name="Boekhorst J."/>
            <person name="Wels M."/>
            <person name="Kleerebezem M."/>
            <person name="van Hijum S.A.F.T."/>
        </authorList>
    </citation>
    <scope>NUCLEOTIDE SEQUENCE</scope>
    <source>
        <strain>WCFS1</strain>
    </source>
</reference>
<dbReference type="HOGENOM" id="CLU_1324994_0_0_9"/>
<dbReference type="OrthoDB" id="2300134at2"/>
<keyword evidence="9" id="KW-1185">Reference proteome</keyword>
<dbReference type="EnsemblBacteria" id="CCC78569">
    <property type="protein sequence ID" value="CCC78569"/>
    <property type="gene ID" value="lp_1182"/>
</dbReference>
<feature type="domain" description="Polysaccharide chain length determinant N-terminal" evidence="7">
    <location>
        <begin position="6"/>
        <end position="78"/>
    </location>
</feature>
<dbReference type="PATRIC" id="fig|220668.9.peg.1000"/>
<keyword evidence="2" id="KW-1003">Cell membrane</keyword>
<reference evidence="8 9" key="3">
    <citation type="journal article" date="2012" name="J. Bacteriol.">
        <title>Complete resequencing and reannotation of the Lactobacillus plantarum WCFS1 genome.</title>
        <authorList>
            <person name="Siezen R.J."/>
            <person name="Francke C."/>
            <person name="Renckens B."/>
            <person name="Boekhorst J."/>
            <person name="Wels M."/>
            <person name="Kleerebezem M."/>
            <person name="van Hijum S.A.F.T."/>
        </authorList>
    </citation>
    <scope>NUCLEOTIDE SEQUENCE [LARGE SCALE GENOMIC DNA]</scope>
    <source>
        <strain evidence="9">ATCC BAA-793 / NCIMB 8826 / WCFS1</strain>
    </source>
</reference>
<dbReference type="KEGG" id="lpl:lp_1182"/>
<keyword evidence="5 6" id="KW-0472">Membrane</keyword>
<evidence type="ECO:0000259" key="7">
    <source>
        <dbReference type="Pfam" id="PF02706"/>
    </source>
</evidence>
<name>F9UMY0_LACPL</name>
<dbReference type="GO" id="GO:0005886">
    <property type="term" value="C:plasma membrane"/>
    <property type="evidence" value="ECO:0007669"/>
    <property type="project" value="UniProtKB-SubCell"/>
</dbReference>